<feature type="non-terminal residue" evidence="1">
    <location>
        <position position="106"/>
    </location>
</feature>
<dbReference type="Proteomes" id="UP001165561">
    <property type="component" value="Unassembled WGS sequence"/>
</dbReference>
<dbReference type="EMBL" id="JARACI010000298">
    <property type="protein sequence ID" value="MDD9205146.1"/>
    <property type="molecule type" value="Genomic_DNA"/>
</dbReference>
<protein>
    <submittedName>
        <fullName evidence="1">Uncharacterized protein</fullName>
    </submittedName>
</protein>
<accession>A0ABT5TSV8</accession>
<reference evidence="1" key="1">
    <citation type="submission" date="2023-02" db="EMBL/GenBank/DDBJ databases">
        <title>Georgenia sp.10Sc9-8, isolated from a soil sample collected from the Taklamakan desert.</title>
        <authorList>
            <person name="Liu S."/>
        </authorList>
    </citation>
    <scope>NUCLEOTIDE SEQUENCE</scope>
    <source>
        <strain evidence="1">10Sc9-8</strain>
    </source>
</reference>
<organism evidence="1 2">
    <name type="scientific">Georgenia halotolerans</name>
    <dbReference type="NCBI Taxonomy" id="3028317"/>
    <lineage>
        <taxon>Bacteria</taxon>
        <taxon>Bacillati</taxon>
        <taxon>Actinomycetota</taxon>
        <taxon>Actinomycetes</taxon>
        <taxon>Micrococcales</taxon>
        <taxon>Bogoriellaceae</taxon>
        <taxon>Georgenia</taxon>
    </lineage>
</organism>
<comment type="caution">
    <text evidence="1">The sequence shown here is derived from an EMBL/GenBank/DDBJ whole genome shotgun (WGS) entry which is preliminary data.</text>
</comment>
<evidence type="ECO:0000313" key="1">
    <source>
        <dbReference type="EMBL" id="MDD9205146.1"/>
    </source>
</evidence>
<proteinExistence type="predicted"/>
<sequence length="106" mass="11832">MIPQMLDRAARGRLRTLGKNNADLVARHLVMAGRLLDEEPETAYEHAHAAMRRAGRVDIVREAVALTAYATARYAEALRELRTVRRLSGIDAHRAVEADCERGLGR</sequence>
<keyword evidence="2" id="KW-1185">Reference proteome</keyword>
<name>A0ABT5TSV8_9MICO</name>
<gene>
    <name evidence="1" type="ORF">PU560_01535</name>
</gene>
<evidence type="ECO:0000313" key="2">
    <source>
        <dbReference type="Proteomes" id="UP001165561"/>
    </source>
</evidence>